<dbReference type="PANTHER" id="PTHR21485">
    <property type="entry name" value="HAD SUPERFAMILY MEMBERS CMAS AND KDSC"/>
    <property type="match status" value="1"/>
</dbReference>
<reference evidence="1" key="1">
    <citation type="journal article" date="2019" name="PLoS Negl. Trop. Dis.">
        <title>Revisiting the worldwide diversity of Leptospira species in the environment.</title>
        <authorList>
            <person name="Vincent A.T."/>
            <person name="Schiettekatte O."/>
            <person name="Bourhy P."/>
            <person name="Veyrier F.J."/>
            <person name="Picardeau M."/>
        </authorList>
    </citation>
    <scope>NUCLEOTIDE SEQUENCE [LARGE SCALE GENOMIC DNA]</scope>
    <source>
        <strain evidence="1">201400974</strain>
    </source>
</reference>
<comment type="caution">
    <text evidence="1">The sequence shown here is derived from an EMBL/GenBank/DDBJ whole genome shotgun (WGS) entry which is preliminary data.</text>
</comment>
<dbReference type="PANTHER" id="PTHR21485:SF6">
    <property type="entry name" value="N-ACYLNEURAMINATE CYTIDYLYLTRANSFERASE-RELATED"/>
    <property type="match status" value="1"/>
</dbReference>
<dbReference type="CDD" id="cd02513">
    <property type="entry name" value="CMP-NeuAc_Synthase"/>
    <property type="match status" value="1"/>
</dbReference>
<dbReference type="GO" id="GO:0008781">
    <property type="term" value="F:N-acylneuraminate cytidylyltransferase activity"/>
    <property type="evidence" value="ECO:0007669"/>
    <property type="project" value="TreeGrafter"/>
</dbReference>
<dbReference type="Pfam" id="PF02348">
    <property type="entry name" value="CTP_transf_3"/>
    <property type="match status" value="1"/>
</dbReference>
<dbReference type="EMBL" id="RQHV01000061">
    <property type="protein sequence ID" value="TGN07999.1"/>
    <property type="molecule type" value="Genomic_DNA"/>
</dbReference>
<keyword evidence="1" id="KW-0808">Transferase</keyword>
<proteinExistence type="predicted"/>
<accession>A0A4R9LMX4</accession>
<keyword evidence="2" id="KW-1185">Reference proteome</keyword>
<dbReference type="InterPro" id="IPR050793">
    <property type="entry name" value="CMP-NeuNAc_synthase"/>
</dbReference>
<dbReference type="SUPFAM" id="SSF53448">
    <property type="entry name" value="Nucleotide-diphospho-sugar transferases"/>
    <property type="match status" value="1"/>
</dbReference>
<dbReference type="InterPro" id="IPR003329">
    <property type="entry name" value="Cytidylyl_trans"/>
</dbReference>
<sequence>MDSKNLKRICTICARGGSKGVKNKNIRTLVGKPLIAFTIEQAWQSNLFDEIAVSSDSVEILEVAGSYGIRHLIVRPAELATDSAAKLPAITHCVRSVESILNTEFDTIVDLDATSPLRTVDDIKGAVELLETKFVSNVITAAPARRSPYFNLVELGGDDIVRLSKQSDKPIVRRQDAPKCFDMNASIYVWSRKGLFDFPTIFNFDTRLFVMPEERSIDIDSELDFEIVELLMKKSLDAKK</sequence>
<keyword evidence="1" id="KW-0548">Nucleotidyltransferase</keyword>
<name>A0A4R9LMX4_9LEPT</name>
<dbReference type="OrthoDB" id="9805604at2"/>
<dbReference type="Gene3D" id="3.90.550.10">
    <property type="entry name" value="Spore Coat Polysaccharide Biosynthesis Protein SpsA, Chain A"/>
    <property type="match status" value="1"/>
</dbReference>
<evidence type="ECO:0000313" key="1">
    <source>
        <dbReference type="EMBL" id="TGN07999.1"/>
    </source>
</evidence>
<dbReference type="AlphaFoldDB" id="A0A4R9LMX4"/>
<dbReference type="Proteomes" id="UP000298264">
    <property type="component" value="Unassembled WGS sequence"/>
</dbReference>
<dbReference type="RefSeq" id="WP_135764978.1">
    <property type="nucleotide sequence ID" value="NZ_RQHV01000061.1"/>
</dbReference>
<organism evidence="1 2">
    <name type="scientific">Leptospira ilyithenensis</name>
    <dbReference type="NCBI Taxonomy" id="2484901"/>
    <lineage>
        <taxon>Bacteria</taxon>
        <taxon>Pseudomonadati</taxon>
        <taxon>Spirochaetota</taxon>
        <taxon>Spirochaetia</taxon>
        <taxon>Leptospirales</taxon>
        <taxon>Leptospiraceae</taxon>
        <taxon>Leptospira</taxon>
    </lineage>
</organism>
<gene>
    <name evidence="1" type="ORF">EHS11_13760</name>
</gene>
<evidence type="ECO:0000313" key="2">
    <source>
        <dbReference type="Proteomes" id="UP000298264"/>
    </source>
</evidence>
<protein>
    <submittedName>
        <fullName evidence="1">Acylneuraminate cytidylyltransferase family protein</fullName>
    </submittedName>
</protein>
<dbReference type="InterPro" id="IPR029044">
    <property type="entry name" value="Nucleotide-diphossugar_trans"/>
</dbReference>